<sequence length="197" mass="21644">MTQPKLAHATEWGRMYGRFVGDRPRVPSITTVLGEAPDTLHGWHARVAVDAMKAYLDGGDALARYPHVTAAIDEARARNRDVDRAARKAIAGTGLWLADQAAERGDRVHDYAEQVARYYLGVGALDEIAEARDRLAAHDELGNAAQFEDWWMRYQVKPVFAEATVWNHDGGGYAGETASVVNREDGVRASPWASSPS</sequence>
<name>A0A7M2XW77_9NOCA</name>
<evidence type="ECO:0000313" key="1">
    <source>
        <dbReference type="EMBL" id="QOW02030.1"/>
    </source>
</evidence>
<dbReference type="RefSeq" id="WP_193904277.1">
    <property type="nucleotide sequence ID" value="NZ_CP063453.1"/>
</dbReference>
<organism evidence="1 2">
    <name type="scientific">Rhodococcus pyridinivorans</name>
    <dbReference type="NCBI Taxonomy" id="103816"/>
    <lineage>
        <taxon>Bacteria</taxon>
        <taxon>Bacillati</taxon>
        <taxon>Actinomycetota</taxon>
        <taxon>Actinomycetes</taxon>
        <taxon>Mycobacteriales</taxon>
        <taxon>Nocardiaceae</taxon>
        <taxon>Rhodococcus</taxon>
    </lineage>
</organism>
<keyword evidence="1" id="KW-0614">Plasmid</keyword>
<dbReference type="EMBL" id="CP063453">
    <property type="protein sequence ID" value="QOW02030.1"/>
    <property type="molecule type" value="Genomic_DNA"/>
</dbReference>
<keyword evidence="2" id="KW-1185">Reference proteome</keyword>
<geneLocation type="plasmid" evidence="1 2">
    <name>pSID</name>
</geneLocation>
<dbReference type="Proteomes" id="UP000593818">
    <property type="component" value="Plasmid pSID"/>
</dbReference>
<proteinExistence type="predicted"/>
<accession>A0A7M2XW77</accession>
<evidence type="ECO:0000313" key="2">
    <source>
        <dbReference type="Proteomes" id="UP000593818"/>
    </source>
</evidence>
<gene>
    <name evidence="1" type="ORF">INP59_27030</name>
</gene>
<protein>
    <submittedName>
        <fullName evidence="1">Uncharacterized protein</fullName>
    </submittedName>
</protein>
<dbReference type="AlphaFoldDB" id="A0A7M2XW77"/>
<reference evidence="1 2" key="1">
    <citation type="submission" date="2020-10" db="EMBL/GenBank/DDBJ databases">
        <title>Whole genome sequence of oil-degrading bacteria Rhodococcus pyridinivorans strain 5Ap.</title>
        <authorList>
            <person name="Akhremchuk A.E."/>
            <person name="Valentovich L.N."/>
            <person name="Charniauskaya M.I."/>
            <person name="Bukliarevich H.A."/>
            <person name="Titok M.A."/>
        </authorList>
    </citation>
    <scope>NUCLEOTIDE SEQUENCE [LARGE SCALE GENOMIC DNA]</scope>
    <source>
        <strain evidence="1 2">5Ap</strain>
        <plasmid evidence="1 2">pSID</plasmid>
    </source>
</reference>